<dbReference type="EMBL" id="QGKW02001988">
    <property type="protein sequence ID" value="KAF2550823.1"/>
    <property type="molecule type" value="Genomic_DNA"/>
</dbReference>
<sequence length="177" mass="19178">MLKAIEGSHSTKVSKLEVEIRELERNLGKKTSSLMKEKTARKAKSSEVRRLQRQIESGEGSTSRGSRMDLALAIVEGGMVVVQALQGETPLALQAEETRLSDCKGDLAAVDGDFDLVFADLKSMCFLPTCSEGLVGKDLTVEEDGGDAAPCLDEARGEGEDWPLVALNPCRFVVFFL</sequence>
<feature type="region of interest" description="Disordered" evidence="1">
    <location>
        <begin position="29"/>
        <end position="64"/>
    </location>
</feature>
<reference evidence="2" key="1">
    <citation type="submission" date="2019-12" db="EMBL/GenBank/DDBJ databases">
        <title>Genome sequencing and annotation of Brassica cretica.</title>
        <authorList>
            <person name="Studholme D.J."/>
            <person name="Sarris P.F."/>
        </authorList>
    </citation>
    <scope>NUCLEOTIDE SEQUENCE</scope>
    <source>
        <strain evidence="2">PFS-001/15</strain>
        <tissue evidence="2">Leaf</tissue>
    </source>
</reference>
<name>A0A8S9GYI3_BRACR</name>
<dbReference type="Proteomes" id="UP000712281">
    <property type="component" value="Unassembled WGS sequence"/>
</dbReference>
<dbReference type="AlphaFoldDB" id="A0A8S9GYI3"/>
<organism evidence="2 3">
    <name type="scientific">Brassica cretica</name>
    <name type="common">Mustard</name>
    <dbReference type="NCBI Taxonomy" id="69181"/>
    <lineage>
        <taxon>Eukaryota</taxon>
        <taxon>Viridiplantae</taxon>
        <taxon>Streptophyta</taxon>
        <taxon>Embryophyta</taxon>
        <taxon>Tracheophyta</taxon>
        <taxon>Spermatophyta</taxon>
        <taxon>Magnoliopsida</taxon>
        <taxon>eudicotyledons</taxon>
        <taxon>Gunneridae</taxon>
        <taxon>Pentapetalae</taxon>
        <taxon>rosids</taxon>
        <taxon>malvids</taxon>
        <taxon>Brassicales</taxon>
        <taxon>Brassicaceae</taxon>
        <taxon>Brassiceae</taxon>
        <taxon>Brassica</taxon>
    </lineage>
</organism>
<evidence type="ECO:0000313" key="3">
    <source>
        <dbReference type="Proteomes" id="UP000712281"/>
    </source>
</evidence>
<comment type="caution">
    <text evidence="2">The sequence shown here is derived from an EMBL/GenBank/DDBJ whole genome shotgun (WGS) entry which is preliminary data.</text>
</comment>
<evidence type="ECO:0000313" key="2">
    <source>
        <dbReference type="EMBL" id="KAF2550823.1"/>
    </source>
</evidence>
<accession>A0A8S9GYI3</accession>
<gene>
    <name evidence="2" type="ORF">F2Q68_00034320</name>
</gene>
<evidence type="ECO:0000256" key="1">
    <source>
        <dbReference type="SAM" id="MobiDB-lite"/>
    </source>
</evidence>
<protein>
    <submittedName>
        <fullName evidence="2">Uncharacterized protein</fullName>
    </submittedName>
</protein>
<proteinExistence type="predicted"/>
<feature type="compositionally biased region" description="Basic and acidic residues" evidence="1">
    <location>
        <begin position="35"/>
        <end position="50"/>
    </location>
</feature>